<organism evidence="2 3">
    <name type="scientific">Hermanssonia centrifuga</name>
    <dbReference type="NCBI Taxonomy" id="98765"/>
    <lineage>
        <taxon>Eukaryota</taxon>
        <taxon>Fungi</taxon>
        <taxon>Dikarya</taxon>
        <taxon>Basidiomycota</taxon>
        <taxon>Agaricomycotina</taxon>
        <taxon>Agaricomycetes</taxon>
        <taxon>Polyporales</taxon>
        <taxon>Meruliaceae</taxon>
        <taxon>Hermanssonia</taxon>
    </lineage>
</organism>
<proteinExistence type="predicted"/>
<protein>
    <submittedName>
        <fullName evidence="2">Uncharacterized protein</fullName>
    </submittedName>
</protein>
<dbReference type="AlphaFoldDB" id="A0A2R6RLZ1"/>
<keyword evidence="3" id="KW-1185">Reference proteome</keyword>
<dbReference type="EMBL" id="MLYV02000221">
    <property type="protein sequence ID" value="PSS31053.1"/>
    <property type="molecule type" value="Genomic_DNA"/>
</dbReference>
<evidence type="ECO:0000313" key="2">
    <source>
        <dbReference type="EMBL" id="PSS31053.1"/>
    </source>
</evidence>
<accession>A0A2R6RLZ1</accession>
<dbReference type="Proteomes" id="UP000186601">
    <property type="component" value="Unassembled WGS sequence"/>
</dbReference>
<feature type="region of interest" description="Disordered" evidence="1">
    <location>
        <begin position="184"/>
        <end position="215"/>
    </location>
</feature>
<sequence>MTNASADSSSNPGIERELTVHQRNLVDTCFEEGNYEAAISLLDKFRHPKYKPYKLHVRNLVYIALYPTQGSSQTELDTEAPGEIGGIPASPSKVSARHHRASHTPKPADSVAAQRVLRAFAQTNTPESLFRALPSYTNPENNAFSAYTDEDDSDISKQSRCIRAAKNCWEVVKEGFIQRDVQEAVGTTHGRRRSRRGIDHRPFGSDEEDAETPDPIGQHAWCVFETLLTLLEKDEAAREGKNQR</sequence>
<dbReference type="STRING" id="98765.A0A2R6RLZ1"/>
<gene>
    <name evidence="2" type="ORF">PHLCEN_2v2385</name>
</gene>
<dbReference type="OrthoDB" id="2801646at2759"/>
<evidence type="ECO:0000313" key="3">
    <source>
        <dbReference type="Proteomes" id="UP000186601"/>
    </source>
</evidence>
<comment type="caution">
    <text evidence="2">The sequence shown here is derived from an EMBL/GenBank/DDBJ whole genome shotgun (WGS) entry which is preliminary data.</text>
</comment>
<reference evidence="2 3" key="1">
    <citation type="submission" date="2018-02" db="EMBL/GenBank/DDBJ databases">
        <title>Genome sequence of the basidiomycete white-rot fungus Phlebia centrifuga.</title>
        <authorList>
            <person name="Granchi Z."/>
            <person name="Peng M."/>
            <person name="de Vries R.P."/>
            <person name="Hilden K."/>
            <person name="Makela M.R."/>
            <person name="Grigoriev I."/>
            <person name="Riley R."/>
        </authorList>
    </citation>
    <scope>NUCLEOTIDE SEQUENCE [LARGE SCALE GENOMIC DNA]</scope>
    <source>
        <strain evidence="2 3">FBCC195</strain>
    </source>
</reference>
<evidence type="ECO:0000256" key="1">
    <source>
        <dbReference type="SAM" id="MobiDB-lite"/>
    </source>
</evidence>
<name>A0A2R6RLZ1_9APHY</name>